<feature type="domain" description="Adenine DNA glycosylase C-terminal" evidence="11">
    <location>
        <begin position="100"/>
        <end position="207"/>
    </location>
</feature>
<dbReference type="Gene3D" id="3.90.79.10">
    <property type="entry name" value="Nucleoside Triphosphate Pyrophosphohydrolase"/>
    <property type="match status" value="1"/>
</dbReference>
<dbReference type="Proteomes" id="UP001197093">
    <property type="component" value="Unassembled WGS sequence"/>
</dbReference>
<evidence type="ECO:0000256" key="2">
    <source>
        <dbReference type="ARBA" id="ARBA00022723"/>
    </source>
</evidence>
<dbReference type="PANTHER" id="PTHR42944">
    <property type="entry name" value="ADENINE DNA GLYCOSYLASE"/>
    <property type="match status" value="1"/>
</dbReference>
<dbReference type="GO" id="GO:0006298">
    <property type="term" value="P:mismatch repair"/>
    <property type="evidence" value="ECO:0007669"/>
    <property type="project" value="TreeGrafter"/>
</dbReference>
<gene>
    <name evidence="12" type="ORF">NEMBOFW57_010939</name>
</gene>
<dbReference type="GO" id="GO:0006284">
    <property type="term" value="P:base-excision repair"/>
    <property type="evidence" value="ECO:0007669"/>
    <property type="project" value="UniProtKB-UniRule"/>
</dbReference>
<accession>A0AAD4ENM7</accession>
<organism evidence="12 13">
    <name type="scientific">Staphylotrichum longicolle</name>
    <dbReference type="NCBI Taxonomy" id="669026"/>
    <lineage>
        <taxon>Eukaryota</taxon>
        <taxon>Fungi</taxon>
        <taxon>Dikarya</taxon>
        <taxon>Ascomycota</taxon>
        <taxon>Pezizomycotina</taxon>
        <taxon>Sordariomycetes</taxon>
        <taxon>Sordariomycetidae</taxon>
        <taxon>Sordariales</taxon>
        <taxon>Chaetomiaceae</taxon>
        <taxon>Staphylotrichum</taxon>
    </lineage>
</organism>
<evidence type="ECO:0000256" key="9">
    <source>
        <dbReference type="RuleBase" id="RU365096"/>
    </source>
</evidence>
<keyword evidence="8 9" id="KW-0326">Glycosidase</keyword>
<evidence type="ECO:0000256" key="6">
    <source>
        <dbReference type="ARBA" id="ARBA00023014"/>
    </source>
</evidence>
<feature type="region of interest" description="Disordered" evidence="10">
    <location>
        <begin position="31"/>
        <end position="55"/>
    </location>
</feature>
<evidence type="ECO:0000256" key="7">
    <source>
        <dbReference type="ARBA" id="ARBA00023204"/>
    </source>
</evidence>
<dbReference type="GO" id="GO:0005634">
    <property type="term" value="C:nucleus"/>
    <property type="evidence" value="ECO:0007669"/>
    <property type="project" value="TreeGrafter"/>
</dbReference>
<evidence type="ECO:0000256" key="1">
    <source>
        <dbReference type="ARBA" id="ARBA00022485"/>
    </source>
</evidence>
<evidence type="ECO:0000256" key="10">
    <source>
        <dbReference type="SAM" id="MobiDB-lite"/>
    </source>
</evidence>
<dbReference type="CDD" id="cd03431">
    <property type="entry name" value="NUDIX_DNA_Glycosylase_C-MutY"/>
    <property type="match status" value="1"/>
</dbReference>
<dbReference type="GO" id="GO:0046872">
    <property type="term" value="F:metal ion binding"/>
    <property type="evidence" value="ECO:0007669"/>
    <property type="project" value="UniProtKB-UniRule"/>
</dbReference>
<dbReference type="InterPro" id="IPR029119">
    <property type="entry name" value="MutY_C"/>
</dbReference>
<dbReference type="Pfam" id="PF14815">
    <property type="entry name" value="NUDIX_4"/>
    <property type="match status" value="1"/>
</dbReference>
<keyword evidence="7" id="KW-0234">DNA repair</keyword>
<keyword evidence="5 9" id="KW-0408">Iron</keyword>
<keyword evidence="6" id="KW-0411">Iron-sulfur</keyword>
<dbReference type="AlphaFoldDB" id="A0AAD4ENM7"/>
<comment type="caution">
    <text evidence="12">The sequence shown here is derived from an EMBL/GenBank/DDBJ whole genome shotgun (WGS) entry which is preliminary data.</text>
</comment>
<dbReference type="EC" id="3.2.2.31" evidence="9"/>
<evidence type="ECO:0000313" key="13">
    <source>
        <dbReference type="Proteomes" id="UP001197093"/>
    </source>
</evidence>
<comment type="catalytic activity">
    <reaction evidence="9">
        <text>Hydrolyzes free adenine bases from 7,8-dihydro-8-oxoguanine:adenine mismatched double-stranded DNA, leaving an apurinic site.</text>
        <dbReference type="EC" id="3.2.2.31"/>
    </reaction>
</comment>
<dbReference type="InterPro" id="IPR044298">
    <property type="entry name" value="MIG/MutY"/>
</dbReference>
<keyword evidence="4" id="KW-0378">Hydrolase</keyword>
<evidence type="ECO:0000313" key="12">
    <source>
        <dbReference type="EMBL" id="KAG7284561.1"/>
    </source>
</evidence>
<evidence type="ECO:0000256" key="8">
    <source>
        <dbReference type="ARBA" id="ARBA00023295"/>
    </source>
</evidence>
<dbReference type="GO" id="GO:0034039">
    <property type="term" value="F:8-oxo-7,8-dihydroguanine DNA N-glycosylase activity"/>
    <property type="evidence" value="ECO:0007669"/>
    <property type="project" value="TreeGrafter"/>
</dbReference>
<dbReference type="GO" id="GO:0035485">
    <property type="term" value="F:adenine/guanine mispair binding"/>
    <property type="evidence" value="ECO:0007669"/>
    <property type="project" value="TreeGrafter"/>
</dbReference>
<comment type="similarity">
    <text evidence="9">Belongs to the Nth/MutY family.</text>
</comment>
<dbReference type="GO" id="GO:0032357">
    <property type="term" value="F:oxidized purine DNA binding"/>
    <property type="evidence" value="ECO:0007669"/>
    <property type="project" value="TreeGrafter"/>
</dbReference>
<dbReference type="GO" id="GO:0051539">
    <property type="term" value="F:4 iron, 4 sulfur cluster binding"/>
    <property type="evidence" value="ECO:0007669"/>
    <property type="project" value="UniProtKB-UniRule"/>
</dbReference>
<evidence type="ECO:0000256" key="3">
    <source>
        <dbReference type="ARBA" id="ARBA00022763"/>
    </source>
</evidence>
<evidence type="ECO:0000256" key="5">
    <source>
        <dbReference type="ARBA" id="ARBA00023004"/>
    </source>
</evidence>
<proteinExistence type="inferred from homology"/>
<feature type="compositionally biased region" description="Basic and acidic residues" evidence="10">
    <location>
        <begin position="39"/>
        <end position="54"/>
    </location>
</feature>
<dbReference type="EMBL" id="JAHCVI010000006">
    <property type="protein sequence ID" value="KAG7284561.1"/>
    <property type="molecule type" value="Genomic_DNA"/>
</dbReference>
<dbReference type="InterPro" id="IPR015797">
    <property type="entry name" value="NUDIX_hydrolase-like_dom_sf"/>
</dbReference>
<dbReference type="PANTHER" id="PTHR42944:SF1">
    <property type="entry name" value="ADENINE DNA GLYCOSYLASE"/>
    <property type="match status" value="1"/>
</dbReference>
<dbReference type="SUPFAM" id="SSF55811">
    <property type="entry name" value="Nudix"/>
    <property type="match status" value="1"/>
</dbReference>
<keyword evidence="3 9" id="KW-0227">DNA damage</keyword>
<comment type="cofactor">
    <cofactor evidence="9">
        <name>[4Fe-4S] cluster</name>
        <dbReference type="ChEBI" id="CHEBI:49883"/>
    </cofactor>
    <text evidence="9">Binds 1 [4Fe-4S] cluster.</text>
</comment>
<evidence type="ECO:0000256" key="4">
    <source>
        <dbReference type="ARBA" id="ARBA00022801"/>
    </source>
</evidence>
<protein>
    <recommendedName>
        <fullName evidence="9">Adenine DNA glycosylase</fullName>
        <ecNumber evidence="9">3.2.2.31</ecNumber>
    </recommendedName>
</protein>
<sequence>MALAENRPPVEAVGDIEDVCTLCAPFDEAAGGQDEVDLDKEAKKEPTTRGDKLSRFFATTPAAETPGPDARTLETIIQHTRKFPLKKPKKKVREEETLVCAIRRASDGRYLIHQRPDKGLLGGLWELPSHTLPKTNDSTIKTRKANALSYAASLIPQRNKGPKAGRPSLKHAGELESVPWLFSHLKLTMHVHLFELDDAAKDIDSESMGTGMKKCWSLVKETTT</sequence>
<comment type="function">
    <text evidence="9">Adenine glycosylase active on G-A mispairs.</text>
</comment>
<keyword evidence="1" id="KW-0004">4Fe-4S</keyword>
<keyword evidence="13" id="KW-1185">Reference proteome</keyword>
<keyword evidence="2" id="KW-0479">Metal-binding</keyword>
<dbReference type="GO" id="GO:0000701">
    <property type="term" value="F:purine-specific mismatch base pair DNA N-glycosylase activity"/>
    <property type="evidence" value="ECO:0007669"/>
    <property type="project" value="UniProtKB-EC"/>
</dbReference>
<name>A0AAD4ENM7_9PEZI</name>
<evidence type="ECO:0000259" key="11">
    <source>
        <dbReference type="Pfam" id="PF14815"/>
    </source>
</evidence>
<reference evidence="12" key="1">
    <citation type="submission" date="2023-02" db="EMBL/GenBank/DDBJ databases">
        <authorList>
            <person name="Palmer J.M."/>
        </authorList>
    </citation>
    <scope>NUCLEOTIDE SEQUENCE</scope>
    <source>
        <strain evidence="12">FW57</strain>
    </source>
</reference>